<dbReference type="AlphaFoldDB" id="A0A7R7XHD5"/>
<dbReference type="KEGG" id="apuu:APUU_21902A"/>
<dbReference type="EMBL" id="AP024444">
    <property type="protein sequence ID" value="BCS21470.1"/>
    <property type="molecule type" value="Genomic_DNA"/>
</dbReference>
<dbReference type="Gene3D" id="3.30.559.10">
    <property type="entry name" value="Chloramphenicol acetyltransferase-like domain"/>
    <property type="match status" value="1"/>
</dbReference>
<keyword evidence="2" id="KW-1185">Reference proteome</keyword>
<proteinExistence type="predicted"/>
<organism evidence="1 2">
    <name type="scientific">Aspergillus puulaauensis</name>
    <dbReference type="NCBI Taxonomy" id="1220207"/>
    <lineage>
        <taxon>Eukaryota</taxon>
        <taxon>Fungi</taxon>
        <taxon>Dikarya</taxon>
        <taxon>Ascomycota</taxon>
        <taxon>Pezizomycotina</taxon>
        <taxon>Eurotiomycetes</taxon>
        <taxon>Eurotiomycetidae</taxon>
        <taxon>Eurotiales</taxon>
        <taxon>Aspergillaceae</taxon>
        <taxon>Aspergillus</taxon>
    </lineage>
</organism>
<dbReference type="GeneID" id="64971475"/>
<dbReference type="RefSeq" id="XP_041553664.1">
    <property type="nucleotide sequence ID" value="XM_041700705.1"/>
</dbReference>
<gene>
    <name evidence="1" type="ORF">APUU_21902A</name>
</gene>
<accession>A0A7R7XHD5</accession>
<evidence type="ECO:0000313" key="2">
    <source>
        <dbReference type="Proteomes" id="UP000654913"/>
    </source>
</evidence>
<protein>
    <submittedName>
        <fullName evidence="1">Uncharacterized protein</fullName>
    </submittedName>
</protein>
<name>A0A7R7XHD5_9EURO</name>
<reference evidence="1" key="2">
    <citation type="submission" date="2021-02" db="EMBL/GenBank/DDBJ databases">
        <title>Aspergillus puulaauensis MK2 genome sequence.</title>
        <authorList>
            <person name="Futagami T."/>
            <person name="Mori K."/>
            <person name="Kadooka C."/>
            <person name="Tanaka T."/>
        </authorList>
    </citation>
    <scope>NUCLEOTIDE SEQUENCE</scope>
    <source>
        <strain evidence="1">MK2</strain>
    </source>
</reference>
<dbReference type="OrthoDB" id="21502at2759"/>
<sequence>MVLSSIWRKQPKTVPTDKIIPLRAWDDAPFLRYLGFDFTMQFNDVLDPSKLQAGLVRLIDTGEWRQLGARLRVNRSDHLEYHLPTCHDASRPAFRFTTAEHRMGIASHILGSQLPRPGDDSTHLYPSPAEFAPLLRHPQSPRWLSDWMYSDIPQLHIHVVLFQDATLITITHLHTLFDAMARAEFIKAWAAAVGGRDQDIPRCIPIDQDPFAAVGSEKAAAKNYVYYEHLLSWPAMILFFLRLLFEILLYWKDEQHTFRIPGRCVDRMREATLASLTDNRQVHTSPSALRE</sequence>
<reference evidence="1" key="1">
    <citation type="submission" date="2021-01" db="EMBL/GenBank/DDBJ databases">
        <authorList>
            <consortium name="Aspergillus puulaauensis MK2 genome sequencing consortium"/>
            <person name="Kazuki M."/>
            <person name="Futagami T."/>
        </authorList>
    </citation>
    <scope>NUCLEOTIDE SEQUENCE</scope>
    <source>
        <strain evidence="1">MK2</strain>
    </source>
</reference>
<dbReference type="InterPro" id="IPR023213">
    <property type="entry name" value="CAT-like_dom_sf"/>
</dbReference>
<evidence type="ECO:0000313" key="1">
    <source>
        <dbReference type="EMBL" id="BCS21470.1"/>
    </source>
</evidence>
<dbReference type="Proteomes" id="UP000654913">
    <property type="component" value="Chromosome 2"/>
</dbReference>